<keyword evidence="1" id="KW-0472">Membrane</keyword>
<dbReference type="EMBL" id="ANIK01000016">
    <property type="protein sequence ID" value="EMJ96702.1"/>
    <property type="molecule type" value="Genomic_DNA"/>
</dbReference>
<comment type="caution">
    <text evidence="2">The sequence shown here is derived from an EMBL/GenBank/DDBJ whole genome shotgun (WGS) entry which is preliminary data.</text>
</comment>
<keyword evidence="1" id="KW-1133">Transmembrane helix</keyword>
<organism evidence="2 3">
    <name type="scientific">Leptospira alstonii serovar Sichuan str. 79601</name>
    <dbReference type="NCBI Taxonomy" id="1218565"/>
    <lineage>
        <taxon>Bacteria</taxon>
        <taxon>Pseudomonadati</taxon>
        <taxon>Spirochaetota</taxon>
        <taxon>Spirochaetia</taxon>
        <taxon>Leptospirales</taxon>
        <taxon>Leptospiraceae</taxon>
        <taxon>Leptospira</taxon>
    </lineage>
</organism>
<feature type="transmembrane region" description="Helical" evidence="1">
    <location>
        <begin position="6"/>
        <end position="22"/>
    </location>
</feature>
<dbReference type="PATRIC" id="fig|1218565.3.peg.924"/>
<evidence type="ECO:0000313" key="2">
    <source>
        <dbReference type="EMBL" id="EMJ96702.1"/>
    </source>
</evidence>
<feature type="transmembrane region" description="Helical" evidence="1">
    <location>
        <begin position="133"/>
        <end position="150"/>
    </location>
</feature>
<proteinExistence type="predicted"/>
<name>M6CXT8_9LEPT</name>
<accession>M6CXT8</accession>
<dbReference type="RefSeq" id="WP_020772449.1">
    <property type="nucleotide sequence ID" value="NZ_ANIK01000016.1"/>
</dbReference>
<sequence>MLIIIFTGLSVCALVTLGYFFGERKYKINRISEYYKTPLTSQRLPNCYFYLQDVANTKNEILEKFKFSGSGDRREKLQVFLESLKFHDQVLDGIFQDTFGSADHYNISRKFCILIDEVELTIRILEKEEEMELFLVITGGTLTAFGLFYLDHVANVRANKL</sequence>
<gene>
    <name evidence="2" type="ORF">LEP1GSC194_4302</name>
</gene>
<keyword evidence="1" id="KW-0812">Transmembrane</keyword>
<reference evidence="2 3" key="1">
    <citation type="submission" date="2013-01" db="EMBL/GenBank/DDBJ databases">
        <authorList>
            <person name="Harkins D.M."/>
            <person name="Durkin A.S."/>
            <person name="Brinkac L.M."/>
            <person name="Haft D.H."/>
            <person name="Selengut J.D."/>
            <person name="Sanka R."/>
            <person name="DePew J."/>
            <person name="Purushe J."/>
            <person name="Galloway R.L."/>
            <person name="Vinetz J.M."/>
            <person name="Sutton G.G."/>
            <person name="Nierman W.C."/>
            <person name="Fouts D.E."/>
        </authorList>
    </citation>
    <scope>NUCLEOTIDE SEQUENCE [LARGE SCALE GENOMIC DNA]</scope>
    <source>
        <strain evidence="2 3">79601</strain>
    </source>
</reference>
<dbReference type="Proteomes" id="UP000011988">
    <property type="component" value="Unassembled WGS sequence"/>
</dbReference>
<protein>
    <submittedName>
        <fullName evidence="2">Uncharacterized protein</fullName>
    </submittedName>
</protein>
<dbReference type="AlphaFoldDB" id="M6CXT8"/>
<evidence type="ECO:0000313" key="3">
    <source>
        <dbReference type="Proteomes" id="UP000011988"/>
    </source>
</evidence>
<evidence type="ECO:0000256" key="1">
    <source>
        <dbReference type="SAM" id="Phobius"/>
    </source>
</evidence>